<keyword evidence="3 8" id="KW-0732">Signal</keyword>
<dbReference type="AlphaFoldDB" id="A0A224YZY0"/>
<dbReference type="GO" id="GO:0016020">
    <property type="term" value="C:membrane"/>
    <property type="evidence" value="ECO:0007669"/>
    <property type="project" value="UniProtKB-SubCell"/>
</dbReference>
<feature type="signal peptide" evidence="8">
    <location>
        <begin position="1"/>
        <end position="29"/>
    </location>
</feature>
<evidence type="ECO:0000256" key="6">
    <source>
        <dbReference type="ARBA" id="ARBA00023170"/>
    </source>
</evidence>
<evidence type="ECO:0000256" key="1">
    <source>
        <dbReference type="ARBA" id="ARBA00004370"/>
    </source>
</evidence>
<evidence type="ECO:0000256" key="5">
    <source>
        <dbReference type="ARBA" id="ARBA00023136"/>
    </source>
</evidence>
<dbReference type="PANTHER" id="PTHR47410:SF5">
    <property type="entry name" value="TOLL-LIKE RECEPTOR 3"/>
    <property type="match status" value="1"/>
</dbReference>
<keyword evidence="4" id="KW-1133">Transmembrane helix</keyword>
<keyword evidence="6" id="KW-0675">Receptor</keyword>
<accession>A0A224YZY0</accession>
<organism evidence="9">
    <name type="scientific">Rhipicephalus zambeziensis</name>
    <dbReference type="NCBI Taxonomy" id="60191"/>
    <lineage>
        <taxon>Eukaryota</taxon>
        <taxon>Metazoa</taxon>
        <taxon>Ecdysozoa</taxon>
        <taxon>Arthropoda</taxon>
        <taxon>Chelicerata</taxon>
        <taxon>Arachnida</taxon>
        <taxon>Acari</taxon>
        <taxon>Parasitiformes</taxon>
        <taxon>Ixodida</taxon>
        <taxon>Ixodoidea</taxon>
        <taxon>Ixodidae</taxon>
        <taxon>Rhipicephalinae</taxon>
        <taxon>Rhipicephalus</taxon>
        <taxon>Rhipicephalus</taxon>
    </lineage>
</organism>
<comment type="subcellular location">
    <subcellularLocation>
        <location evidence="1">Membrane</location>
    </subcellularLocation>
</comment>
<feature type="chain" id="PRO_5012488575" description="Secreted protein" evidence="8">
    <location>
        <begin position="30"/>
        <end position="325"/>
    </location>
</feature>
<evidence type="ECO:0000256" key="8">
    <source>
        <dbReference type="SAM" id="SignalP"/>
    </source>
</evidence>
<evidence type="ECO:0000256" key="2">
    <source>
        <dbReference type="ARBA" id="ARBA00022692"/>
    </source>
</evidence>
<dbReference type="Gene3D" id="3.80.10.10">
    <property type="entry name" value="Ribonuclease Inhibitor"/>
    <property type="match status" value="1"/>
</dbReference>
<evidence type="ECO:0008006" key="10">
    <source>
        <dbReference type="Google" id="ProtNLM"/>
    </source>
</evidence>
<keyword evidence="5" id="KW-0472">Membrane</keyword>
<protein>
    <recommendedName>
        <fullName evidence="10">Secreted protein</fullName>
    </recommendedName>
</protein>
<name>A0A224YZY0_9ACAR</name>
<proteinExistence type="predicted"/>
<dbReference type="PANTHER" id="PTHR47410">
    <property type="entry name" value="TOLL-LIKE RECEPTOR 7-RELATED"/>
    <property type="match status" value="1"/>
</dbReference>
<evidence type="ECO:0000256" key="7">
    <source>
        <dbReference type="ARBA" id="ARBA00023180"/>
    </source>
</evidence>
<evidence type="ECO:0000256" key="4">
    <source>
        <dbReference type="ARBA" id="ARBA00022989"/>
    </source>
</evidence>
<dbReference type="EMBL" id="GFPF01008737">
    <property type="protein sequence ID" value="MAA19883.1"/>
    <property type="molecule type" value="Transcribed_RNA"/>
</dbReference>
<dbReference type="InterPro" id="IPR032675">
    <property type="entry name" value="LRR_dom_sf"/>
</dbReference>
<reference evidence="9" key="1">
    <citation type="journal article" date="2017" name="Parasit. Vectors">
        <title>Sialotranscriptomics of Rhipicephalus zambeziensis reveals intricate expression profiles of secretory proteins and suggests tight temporal transcriptional regulation during blood-feeding.</title>
        <authorList>
            <person name="de Castro M.H."/>
            <person name="de Klerk D."/>
            <person name="Pienaar R."/>
            <person name="Rees D.J.G."/>
            <person name="Mans B.J."/>
        </authorList>
    </citation>
    <scope>NUCLEOTIDE SEQUENCE</scope>
    <source>
        <tissue evidence="9">Salivary glands</tissue>
    </source>
</reference>
<dbReference type="SUPFAM" id="SSF52058">
    <property type="entry name" value="L domain-like"/>
    <property type="match status" value="1"/>
</dbReference>
<sequence length="325" mass="37067">MKPSRAMCSGVLSWGILLALLTALCDSSAVPGSPSCKVYEGLHYRHFTCRNFHSAEDFQQIVHDSHSEKPTWFSLWDSQVPKIPGGAFKDLNVSVLELRRVIVEHFEPADGEENPFHGLEQSLHKLMFSLGTLPTSWSILGHLENLEELKLIHYKDMHLSNDFNNLPKSLETLYIADATIEKIDDDWLVHLDDLKHLIVRQTDMYNFTRSWLPNPAPQFTTLDLPTNKLVSFPANLDDGLPELKYVSVERNLITSVHEEDLAPLKDKPVFVDLMFNPVHCDCKLAFILDYPTRWHYFLCATPGDVADSYITHLTEEQLQCEHGNA</sequence>
<keyword evidence="2" id="KW-0812">Transmembrane</keyword>
<keyword evidence="7" id="KW-0325">Glycoprotein</keyword>
<evidence type="ECO:0000313" key="9">
    <source>
        <dbReference type="EMBL" id="MAA19883.1"/>
    </source>
</evidence>
<evidence type="ECO:0000256" key="3">
    <source>
        <dbReference type="ARBA" id="ARBA00022729"/>
    </source>
</evidence>